<protein>
    <submittedName>
        <fullName evidence="3">GNAT family N-acetyltransferase</fullName>
    </submittedName>
</protein>
<sequence length="464" mass="50867">MSAVLRSTTTTSTRAAPRRKRTSPTSRSKTDPTIRRATAGASQFSQRAVLRGGPFALCVWRKQALVDDSTPPLSPLNMNTISPFSAGAPAGVVTARMIRPDTGGTWAEPFLDQWRDLSDNALEPNAFYAPEMLLPSLRHLLGDHDVRIFTLWSEINGNSRLRGLAPVAPESTLGKAPMPNISTWQHMHGFLGTPLIVPGWETPFWSHFCETIADTWWGGLLRIRRTDANGPSAAALRALCVAHDIPVREVSRQERAFLTVPADPAAYLAEQMRGKKRKELRRQRRRLEETGNLTLEIVRSGAAEVDRFIADFHSLEGGGWKGESGTAIAQSDAESGFFEGAIRDAAEAGHLLGLVHRLDDRPVAILVNLLAADGCFSFKTAYDEALSAYSPGVQIQIDNMTVLADAGIRWSDSCAAKDHPMINSVWGERRTIADLVVAQPGTLRRGLFTALGAGETIYRRLRNR</sequence>
<comment type="caution">
    <text evidence="3">The sequence shown here is derived from an EMBL/GenBank/DDBJ whole genome shotgun (WGS) entry which is preliminary data.</text>
</comment>
<feature type="domain" description="BioF2-like acetyltransferase" evidence="2">
    <location>
        <begin position="275"/>
        <end position="415"/>
    </location>
</feature>
<evidence type="ECO:0000313" key="4">
    <source>
        <dbReference type="Proteomes" id="UP000314011"/>
    </source>
</evidence>
<name>A0A5C5GCQ6_9RHOB</name>
<dbReference type="AlphaFoldDB" id="A0A5C5GCQ6"/>
<accession>A0A5C5GCQ6</accession>
<organism evidence="3 4">
    <name type="scientific">Pelagovum pacificum</name>
    <dbReference type="NCBI Taxonomy" id="2588711"/>
    <lineage>
        <taxon>Bacteria</taxon>
        <taxon>Pseudomonadati</taxon>
        <taxon>Pseudomonadota</taxon>
        <taxon>Alphaproteobacteria</taxon>
        <taxon>Rhodobacterales</taxon>
        <taxon>Paracoccaceae</taxon>
        <taxon>Pelagovum</taxon>
    </lineage>
</organism>
<dbReference type="InterPro" id="IPR016181">
    <property type="entry name" value="Acyl_CoA_acyltransferase"/>
</dbReference>
<dbReference type="InterPro" id="IPR038740">
    <property type="entry name" value="BioF2-like_GNAT_dom"/>
</dbReference>
<dbReference type="GO" id="GO:0016740">
    <property type="term" value="F:transferase activity"/>
    <property type="evidence" value="ECO:0007669"/>
    <property type="project" value="UniProtKB-KW"/>
</dbReference>
<gene>
    <name evidence="3" type="ORF">FHY64_01115</name>
</gene>
<evidence type="ECO:0000313" key="3">
    <source>
        <dbReference type="EMBL" id="TNY31934.1"/>
    </source>
</evidence>
<keyword evidence="3" id="KW-0808">Transferase</keyword>
<feature type="compositionally biased region" description="Low complexity" evidence="1">
    <location>
        <begin position="1"/>
        <end position="15"/>
    </location>
</feature>
<keyword evidence="4" id="KW-1185">Reference proteome</keyword>
<dbReference type="Proteomes" id="UP000314011">
    <property type="component" value="Unassembled WGS sequence"/>
</dbReference>
<feature type="region of interest" description="Disordered" evidence="1">
    <location>
        <begin position="1"/>
        <end position="43"/>
    </location>
</feature>
<dbReference type="RefSeq" id="WP_140192615.1">
    <property type="nucleotide sequence ID" value="NZ_CP065915.1"/>
</dbReference>
<dbReference type="EMBL" id="VFFF01000001">
    <property type="protein sequence ID" value="TNY31934.1"/>
    <property type="molecule type" value="Genomic_DNA"/>
</dbReference>
<dbReference type="Pfam" id="PF13480">
    <property type="entry name" value="Acetyltransf_6"/>
    <property type="match status" value="1"/>
</dbReference>
<reference evidence="3 4" key="1">
    <citation type="submission" date="2019-06" db="EMBL/GenBank/DDBJ databases">
        <title>Genome of new Rhodobacteraceae sp. SM1903.</title>
        <authorList>
            <person name="Ren X."/>
        </authorList>
    </citation>
    <scope>NUCLEOTIDE SEQUENCE [LARGE SCALE GENOMIC DNA]</scope>
    <source>
        <strain evidence="3 4">SM1903</strain>
    </source>
</reference>
<dbReference type="OrthoDB" id="213519at2"/>
<evidence type="ECO:0000256" key="1">
    <source>
        <dbReference type="SAM" id="MobiDB-lite"/>
    </source>
</evidence>
<proteinExistence type="predicted"/>
<dbReference type="SUPFAM" id="SSF55729">
    <property type="entry name" value="Acyl-CoA N-acyltransferases (Nat)"/>
    <property type="match status" value="1"/>
</dbReference>
<evidence type="ECO:0000259" key="2">
    <source>
        <dbReference type="Pfam" id="PF13480"/>
    </source>
</evidence>